<dbReference type="GO" id="GO:0003676">
    <property type="term" value="F:nucleic acid binding"/>
    <property type="evidence" value="ECO:0007669"/>
    <property type="project" value="InterPro"/>
</dbReference>
<dbReference type="AlphaFoldDB" id="A0A2I2KKR4"/>
<organism evidence="2 3">
    <name type="scientific">Frankia canadensis</name>
    <dbReference type="NCBI Taxonomy" id="1836972"/>
    <lineage>
        <taxon>Bacteria</taxon>
        <taxon>Bacillati</taxon>
        <taxon>Actinomycetota</taxon>
        <taxon>Actinomycetes</taxon>
        <taxon>Frankiales</taxon>
        <taxon>Frankiaceae</taxon>
        <taxon>Frankia</taxon>
    </lineage>
</organism>
<dbReference type="InterPro" id="IPR036397">
    <property type="entry name" value="RNaseH_sf"/>
</dbReference>
<dbReference type="RefSeq" id="WP_207770164.1">
    <property type="nucleotide sequence ID" value="NZ_FZMO01000036.1"/>
</dbReference>
<keyword evidence="2" id="KW-0255">Endonuclease</keyword>
<keyword evidence="3" id="KW-1185">Reference proteome</keyword>
<dbReference type="Pfam" id="PF13358">
    <property type="entry name" value="DDE_3"/>
    <property type="match status" value="1"/>
</dbReference>
<gene>
    <name evidence="2" type="ORF">FRACA_1300005</name>
</gene>
<name>A0A2I2KKR4_9ACTN</name>
<evidence type="ECO:0000313" key="3">
    <source>
        <dbReference type="Proteomes" id="UP000234331"/>
    </source>
</evidence>
<feature type="domain" description="Tc1-like transposase DDE" evidence="1">
    <location>
        <begin position="9"/>
        <end position="143"/>
    </location>
</feature>
<dbReference type="Proteomes" id="UP000234331">
    <property type="component" value="Unassembled WGS sequence"/>
</dbReference>
<proteinExistence type="predicted"/>
<evidence type="ECO:0000313" key="2">
    <source>
        <dbReference type="EMBL" id="SNQ46234.1"/>
    </source>
</evidence>
<keyword evidence="2" id="KW-0540">Nuclease</keyword>
<evidence type="ECO:0000259" key="1">
    <source>
        <dbReference type="Pfam" id="PF13358"/>
    </source>
</evidence>
<dbReference type="EMBL" id="FZMO01000036">
    <property type="protein sequence ID" value="SNQ46234.1"/>
    <property type="molecule type" value="Genomic_DNA"/>
</dbReference>
<dbReference type="InterPro" id="IPR038717">
    <property type="entry name" value="Tc1-like_DDE_dom"/>
</dbReference>
<reference evidence="2 3" key="1">
    <citation type="submission" date="2017-06" db="EMBL/GenBank/DDBJ databases">
        <authorList>
            <person name="Kim H.J."/>
            <person name="Triplett B.A."/>
        </authorList>
    </citation>
    <scope>NUCLEOTIDE SEQUENCE [LARGE SCALE GENOMIC DNA]</scope>
    <source>
        <strain evidence="2">FRACA_ARgP5</strain>
    </source>
</reference>
<protein>
    <submittedName>
        <fullName evidence="2">DDE endonuclease</fullName>
    </submittedName>
</protein>
<dbReference type="Gene3D" id="3.30.420.10">
    <property type="entry name" value="Ribonuclease H-like superfamily/Ribonuclease H"/>
    <property type="match status" value="1"/>
</dbReference>
<dbReference type="GO" id="GO:0004519">
    <property type="term" value="F:endonuclease activity"/>
    <property type="evidence" value="ECO:0007669"/>
    <property type="project" value="UniProtKB-KW"/>
</dbReference>
<keyword evidence="2" id="KW-0378">Hydrolase</keyword>
<sequence>MAAATGAWIVVEDEAGQSLRPPRVTSWGRRERTPLVRVRGGGSGRVSVAGMARYRPGQAPRLFYRTLKHRGRRDEPMSFSWRDYRDLVVALHKRRGRPVVLVWDNLNRHLCVEMAAFIAANTLWLTMVQLPSYAPELNPVRGVVGAQGRTDRQPGLRRLPRRHRPDLGTIVITKS</sequence>
<accession>A0A2I2KKR4</accession>